<dbReference type="EMBL" id="PVNK01000129">
    <property type="protein sequence ID" value="PRQ02100.1"/>
    <property type="molecule type" value="Genomic_DNA"/>
</dbReference>
<dbReference type="InterPro" id="IPR027417">
    <property type="entry name" value="P-loop_NTPase"/>
</dbReference>
<proteinExistence type="inferred from homology"/>
<dbReference type="InterPro" id="IPR000253">
    <property type="entry name" value="FHA_dom"/>
</dbReference>
<dbReference type="Proteomes" id="UP000237968">
    <property type="component" value="Unassembled WGS sequence"/>
</dbReference>
<dbReference type="PANTHER" id="PTHR30486">
    <property type="entry name" value="TWITCHING MOTILITY PROTEIN PILT"/>
    <property type="match status" value="1"/>
</dbReference>
<keyword evidence="5" id="KW-1185">Reference proteome</keyword>
<dbReference type="Gene3D" id="3.40.50.300">
    <property type="entry name" value="P-loop containing nucleotide triphosphate hydrolases"/>
    <property type="match status" value="1"/>
</dbReference>
<sequence length="583" mass="63533">MLSVVVHEKGGKTQRFPFEGDQFSVGREEDNELLLDRANVSKHHLRFRRVQGVIEVLDLDSTNGTYVNGRRVLAPRKVRRSDRVYVGDFILMLDGDDSAIAPRERAELPVTGPDGKTRRTTVGIPPGESERGEALPGADQEEDDTIFTSARRVAAPGVESAYLDKIASRVIQTALVNIQGIDPLNSATVLDTDREKAKALIDSMIADMRRNGEIEPEVELEPLKGRIARELLELGPLTELMQDDDVVEIQVVGGGSIRVVREGTTKTSRAELVERRFSGDRALALACRRLARKWGFLVEGQQLLEGKVSDGFYMYALLPPTQVQTPVLNLRRTRTDANNLSALVQEGVLSEDMREVLRAAIRGSRRLLISASGGVNLDRFMHALSGEVPDDMRVVCISDTGRLGANKRSWIQVRRVKDPSDTVNLSDSLGILLRGGVDLLVSQRCRHEDAAAVIDAISGATAGAVISVWGIDSAHALSRLAALSTVASGAIQALTVALARSVDLLVRVSVGVNNEAMQVIELVEPRVKEGNQIVHMPIFRAMKGQDGASEFRPTGTVPAFISEVAERGVNLPMSVFKPDKKAT</sequence>
<protein>
    <submittedName>
        <fullName evidence="4">Oxoglutarate dehydrogenase inhibitor</fullName>
    </submittedName>
</protein>
<comment type="caution">
    <text evidence="4">The sequence shown here is derived from an EMBL/GenBank/DDBJ whole genome shotgun (WGS) entry which is preliminary data.</text>
</comment>
<dbReference type="Pfam" id="PF00498">
    <property type="entry name" value="FHA"/>
    <property type="match status" value="1"/>
</dbReference>
<gene>
    <name evidence="4" type="primary">odhI_1</name>
    <name evidence="4" type="ORF">ENSA5_26530</name>
</gene>
<dbReference type="CDD" id="cd00060">
    <property type="entry name" value="FHA"/>
    <property type="match status" value="1"/>
</dbReference>
<dbReference type="AlphaFoldDB" id="A0A2S9YAG3"/>
<dbReference type="InterPro" id="IPR008984">
    <property type="entry name" value="SMAD_FHA_dom_sf"/>
</dbReference>
<dbReference type="GO" id="GO:0016887">
    <property type="term" value="F:ATP hydrolysis activity"/>
    <property type="evidence" value="ECO:0007669"/>
    <property type="project" value="InterPro"/>
</dbReference>
<reference evidence="4 5" key="1">
    <citation type="submission" date="2018-03" db="EMBL/GenBank/DDBJ databases">
        <title>Draft Genome Sequences of the Obligatory Marine Myxobacteria Enhygromyxa salina SWB005.</title>
        <authorList>
            <person name="Poehlein A."/>
            <person name="Moghaddam J.A."/>
            <person name="Harms H."/>
            <person name="Alanjari M."/>
            <person name="Koenig G.M."/>
            <person name="Daniel R."/>
            <person name="Schaeberle T.F."/>
        </authorList>
    </citation>
    <scope>NUCLEOTIDE SEQUENCE [LARGE SCALE GENOMIC DNA]</scope>
    <source>
        <strain evidence="4 5">SWB005</strain>
    </source>
</reference>
<evidence type="ECO:0000256" key="2">
    <source>
        <dbReference type="SAM" id="MobiDB-lite"/>
    </source>
</evidence>
<dbReference type="RefSeq" id="WP_106392044.1">
    <property type="nucleotide sequence ID" value="NZ_PVNK01000129.1"/>
</dbReference>
<dbReference type="Gene3D" id="3.30.450.380">
    <property type="match status" value="1"/>
</dbReference>
<name>A0A2S9YAG3_9BACT</name>
<dbReference type="PROSITE" id="PS50006">
    <property type="entry name" value="FHA_DOMAIN"/>
    <property type="match status" value="1"/>
</dbReference>
<accession>A0A2S9YAG3</accession>
<organism evidence="4 5">
    <name type="scientific">Enhygromyxa salina</name>
    <dbReference type="NCBI Taxonomy" id="215803"/>
    <lineage>
        <taxon>Bacteria</taxon>
        <taxon>Pseudomonadati</taxon>
        <taxon>Myxococcota</taxon>
        <taxon>Polyangia</taxon>
        <taxon>Nannocystales</taxon>
        <taxon>Nannocystaceae</taxon>
        <taxon>Enhygromyxa</taxon>
    </lineage>
</organism>
<dbReference type="SUPFAM" id="SSF49879">
    <property type="entry name" value="SMAD/FHA domain"/>
    <property type="match status" value="1"/>
</dbReference>
<dbReference type="PANTHER" id="PTHR30486:SF6">
    <property type="entry name" value="TYPE IV PILUS RETRACTATION ATPASE PILT"/>
    <property type="match status" value="1"/>
</dbReference>
<evidence type="ECO:0000313" key="5">
    <source>
        <dbReference type="Proteomes" id="UP000237968"/>
    </source>
</evidence>
<evidence type="ECO:0000256" key="1">
    <source>
        <dbReference type="ARBA" id="ARBA00006611"/>
    </source>
</evidence>
<comment type="similarity">
    <text evidence="1">Belongs to the GSP E family.</text>
</comment>
<dbReference type="InterPro" id="IPR050921">
    <property type="entry name" value="T4SS_GSP_E_ATPase"/>
</dbReference>
<dbReference type="OrthoDB" id="9810761at2"/>
<evidence type="ECO:0000259" key="3">
    <source>
        <dbReference type="PROSITE" id="PS50006"/>
    </source>
</evidence>
<evidence type="ECO:0000313" key="4">
    <source>
        <dbReference type="EMBL" id="PRQ02100.1"/>
    </source>
</evidence>
<feature type="domain" description="FHA" evidence="3">
    <location>
        <begin position="23"/>
        <end position="72"/>
    </location>
</feature>
<dbReference type="Gene3D" id="2.60.200.20">
    <property type="match status" value="1"/>
</dbReference>
<dbReference type="SMART" id="SM00240">
    <property type="entry name" value="FHA"/>
    <property type="match status" value="1"/>
</dbReference>
<feature type="region of interest" description="Disordered" evidence="2">
    <location>
        <begin position="108"/>
        <end position="141"/>
    </location>
</feature>